<dbReference type="InterPro" id="IPR021994">
    <property type="entry name" value="DUF3592"/>
</dbReference>
<feature type="transmembrane region" description="Helical" evidence="1">
    <location>
        <begin position="145"/>
        <end position="162"/>
    </location>
</feature>
<evidence type="ECO:0000259" key="2">
    <source>
        <dbReference type="Pfam" id="PF12158"/>
    </source>
</evidence>
<feature type="transmembrane region" description="Helical" evidence="1">
    <location>
        <begin position="119"/>
        <end position="139"/>
    </location>
</feature>
<comment type="caution">
    <text evidence="3">The sequence shown here is derived from an EMBL/GenBank/DDBJ whole genome shotgun (WGS) entry which is preliminary data.</text>
</comment>
<reference evidence="4" key="1">
    <citation type="submission" date="2015-10" db="EMBL/GenBank/DDBJ databases">
        <authorList>
            <person name="Ju K.-S."/>
            <person name="Doroghazi J.R."/>
            <person name="Metcalf W.W."/>
        </authorList>
    </citation>
    <scope>NUCLEOTIDE SEQUENCE [LARGE SCALE GENOMIC DNA]</scope>
    <source>
        <strain evidence="4">NRRL F-8817</strain>
    </source>
</reference>
<accession>A0A0X3VIJ1</accession>
<name>A0A0X3VIJ1_STRVO</name>
<protein>
    <recommendedName>
        <fullName evidence="2">DUF3592 domain-containing protein</fullName>
    </recommendedName>
</protein>
<dbReference type="AlphaFoldDB" id="A0A0X3VIJ1"/>
<evidence type="ECO:0000313" key="4">
    <source>
        <dbReference type="Proteomes" id="UP000053413"/>
    </source>
</evidence>
<dbReference type="Pfam" id="PF12158">
    <property type="entry name" value="DUF3592"/>
    <property type="match status" value="1"/>
</dbReference>
<dbReference type="OrthoDB" id="3867182at2"/>
<keyword evidence="1" id="KW-0472">Membrane</keyword>
<feature type="domain" description="DUF3592" evidence="2">
    <location>
        <begin position="182"/>
        <end position="255"/>
    </location>
</feature>
<sequence>MGWHGYLVLWCGVFGAVALVGYGRSLAGMTRAQRTVWAKGRIERVGEPRHGSSPKDGIAVVVSFQDPATGQEFTVTNDDERGERISVAWTGREIGVHYPRGRPHAFRFANHLSEGGRGLGWPTFALFLVYAGLVVAAAIDWGWPWALLGFCGPWAVSGAYHLPGNVRDRNRRIDALAAMAAVPGRVVAVLKSVAVDSNDGSTSTHLVPVVTFTTLDGRAVTAYCESGLTDPAGSRGLNVTIHYAPDDPAVFVLDVEAERRSWKRDMTVNVVGVLVVAAAAVAGVVAL</sequence>
<evidence type="ECO:0000313" key="3">
    <source>
        <dbReference type="EMBL" id="KUL44651.1"/>
    </source>
</evidence>
<dbReference type="RefSeq" id="WP_059148670.1">
    <property type="nucleotide sequence ID" value="NZ_LLZJ01000410.1"/>
</dbReference>
<proteinExistence type="predicted"/>
<keyword evidence="1" id="KW-1133">Transmembrane helix</keyword>
<organism evidence="3 4">
    <name type="scientific">Streptomyces violaceusniger</name>
    <dbReference type="NCBI Taxonomy" id="68280"/>
    <lineage>
        <taxon>Bacteria</taxon>
        <taxon>Bacillati</taxon>
        <taxon>Actinomycetota</taxon>
        <taxon>Actinomycetes</taxon>
        <taxon>Kitasatosporales</taxon>
        <taxon>Streptomycetaceae</taxon>
        <taxon>Streptomyces</taxon>
        <taxon>Streptomyces violaceusniger group</taxon>
    </lineage>
</organism>
<keyword evidence="1" id="KW-0812">Transmembrane</keyword>
<evidence type="ECO:0000256" key="1">
    <source>
        <dbReference type="SAM" id="Phobius"/>
    </source>
</evidence>
<feature type="transmembrane region" description="Helical" evidence="1">
    <location>
        <begin position="6"/>
        <end position="24"/>
    </location>
</feature>
<gene>
    <name evidence="3" type="ORF">ADL28_39710</name>
</gene>
<dbReference type="EMBL" id="LLZJ01000410">
    <property type="protein sequence ID" value="KUL44651.1"/>
    <property type="molecule type" value="Genomic_DNA"/>
</dbReference>
<feature type="transmembrane region" description="Helical" evidence="1">
    <location>
        <begin position="266"/>
        <end position="286"/>
    </location>
</feature>
<dbReference type="Proteomes" id="UP000053413">
    <property type="component" value="Unassembled WGS sequence"/>
</dbReference>